<evidence type="ECO:0000256" key="5">
    <source>
        <dbReference type="ARBA" id="ARBA00006654"/>
    </source>
</evidence>
<dbReference type="EMBL" id="BAAADJ010000014">
    <property type="protein sequence ID" value="GAA0324510.1"/>
    <property type="molecule type" value="Genomic_DNA"/>
</dbReference>
<evidence type="ECO:0000256" key="3">
    <source>
        <dbReference type="ARBA" id="ARBA00001968"/>
    </source>
</evidence>
<dbReference type="SUPFAM" id="SSF55816">
    <property type="entry name" value="5'-nucleotidase (syn. UDP-sugar hydrolase), C-terminal domain"/>
    <property type="match status" value="1"/>
</dbReference>
<dbReference type="SUPFAM" id="SSF56300">
    <property type="entry name" value="Metallo-dependent phosphatases"/>
    <property type="match status" value="1"/>
</dbReference>
<evidence type="ECO:0000259" key="13">
    <source>
        <dbReference type="Pfam" id="PF02872"/>
    </source>
</evidence>
<dbReference type="Pfam" id="PF02872">
    <property type="entry name" value="5_nucleotid_C"/>
    <property type="match status" value="1"/>
</dbReference>
<evidence type="ECO:0000256" key="6">
    <source>
        <dbReference type="ARBA" id="ARBA00022723"/>
    </source>
</evidence>
<evidence type="ECO:0000259" key="12">
    <source>
        <dbReference type="Pfam" id="PF00149"/>
    </source>
</evidence>
<dbReference type="InterPro" id="IPR008334">
    <property type="entry name" value="5'-Nucleotdase_C"/>
</dbReference>
<keyword evidence="8 11" id="KW-0547">Nucleotide-binding</keyword>
<evidence type="ECO:0000256" key="8">
    <source>
        <dbReference type="ARBA" id="ARBA00022741"/>
    </source>
</evidence>
<dbReference type="RefSeq" id="WP_343797600.1">
    <property type="nucleotide sequence ID" value="NZ_BAAADJ010000014.1"/>
</dbReference>
<dbReference type="PROSITE" id="PS00785">
    <property type="entry name" value="5_NUCLEOTIDASE_1"/>
    <property type="match status" value="1"/>
</dbReference>
<dbReference type="InterPro" id="IPR006146">
    <property type="entry name" value="5'-Nucleotdase_CS"/>
</dbReference>
<keyword evidence="9 11" id="KW-0378">Hydrolase</keyword>
<evidence type="ECO:0000256" key="1">
    <source>
        <dbReference type="ARBA" id="ARBA00000527"/>
    </source>
</evidence>
<comment type="subcellular location">
    <subcellularLocation>
        <location evidence="4">Cell envelope</location>
    </subcellularLocation>
</comment>
<accession>A0ABN0W467</accession>
<dbReference type="PANTHER" id="PTHR11575">
    <property type="entry name" value="5'-NUCLEOTIDASE-RELATED"/>
    <property type="match status" value="1"/>
</dbReference>
<name>A0ABN0W467_9BACI</name>
<dbReference type="PANTHER" id="PTHR11575:SF6">
    <property type="entry name" value="2',3'-CYCLIC-NUCLEOTIDE 2'-PHOSPHODIESTERASE_3'-NUCLEOTIDASE"/>
    <property type="match status" value="1"/>
</dbReference>
<evidence type="ECO:0000256" key="11">
    <source>
        <dbReference type="RuleBase" id="RU362119"/>
    </source>
</evidence>
<protein>
    <submittedName>
        <fullName evidence="14">Bifunctional metallophosphatase/5'-nucleotidase</fullName>
    </submittedName>
</protein>
<dbReference type="InterPro" id="IPR006179">
    <property type="entry name" value="5_nucleotidase/apyrase"/>
</dbReference>
<comment type="cofactor">
    <cofactor evidence="3">
        <name>a divalent metal cation</name>
        <dbReference type="ChEBI" id="CHEBI:60240"/>
    </cofactor>
</comment>
<dbReference type="CDD" id="cd07410">
    <property type="entry name" value="MPP_CpdB_N"/>
    <property type="match status" value="1"/>
</dbReference>
<organism evidence="14 15">
    <name type="scientific">Bacillus carboniphilus</name>
    <dbReference type="NCBI Taxonomy" id="86663"/>
    <lineage>
        <taxon>Bacteria</taxon>
        <taxon>Bacillati</taxon>
        <taxon>Bacillota</taxon>
        <taxon>Bacilli</taxon>
        <taxon>Bacillales</taxon>
        <taxon>Bacillaceae</taxon>
        <taxon>Bacillus</taxon>
    </lineage>
</organism>
<dbReference type="InterPro" id="IPR036907">
    <property type="entry name" value="5'-Nucleotdase_C_sf"/>
</dbReference>
<comment type="similarity">
    <text evidence="5 11">Belongs to the 5'-nucleotidase family.</text>
</comment>
<keyword evidence="6" id="KW-0479">Metal-binding</keyword>
<evidence type="ECO:0000256" key="9">
    <source>
        <dbReference type="ARBA" id="ARBA00022801"/>
    </source>
</evidence>
<evidence type="ECO:0000256" key="2">
    <source>
        <dbReference type="ARBA" id="ARBA00001730"/>
    </source>
</evidence>
<dbReference type="InterPro" id="IPR041827">
    <property type="entry name" value="CpdB_N"/>
</dbReference>
<dbReference type="InterPro" id="IPR029052">
    <property type="entry name" value="Metallo-depent_PP-like"/>
</dbReference>
<keyword evidence="10" id="KW-0511">Multifunctional enzyme</keyword>
<dbReference type="PROSITE" id="PS00786">
    <property type="entry name" value="5_NUCLEOTIDASE_2"/>
    <property type="match status" value="1"/>
</dbReference>
<comment type="catalytic activity">
    <reaction evidence="1">
        <text>a ribonucleoside 3'-phosphate + H2O = a ribonucleoside + phosphate</text>
        <dbReference type="Rhea" id="RHEA:10144"/>
        <dbReference type="ChEBI" id="CHEBI:13197"/>
        <dbReference type="ChEBI" id="CHEBI:15377"/>
        <dbReference type="ChEBI" id="CHEBI:18254"/>
        <dbReference type="ChEBI" id="CHEBI:43474"/>
        <dbReference type="EC" id="3.1.3.6"/>
    </reaction>
</comment>
<sequence>MSEKNYISLTILETSDVHGNIFPITYGTNEEANLGLAKVATIVKKEKQSTPYTLVIDNGDLIQGTPLTYHFVKFGEQKLNPMIQVLNELQYDAGVIGNHEFNYGMKVLNQAVSESRFPWISCNILHKSTKEPFFGKPYLMKEFEDGPKVAVLGVTTHYIPNWENPNHIKDLYFEDAFQATKKWVEYIREVEQPDLLVVSYHGGFEKDLETGEPTEPLTGENQAYEICSKIQGIDVLLTGHQHRKIAVDSLNGVTVVQPSFNGQGVGKVQIDFMKNTHSWEIMKKRSEVIQLDGIETESHIVELTYSYEEETQKWLDQPIGHIEGDMEIHDPMRVRVEKHPLIEFINKVQMEATGAKISNTALFNNTSKGFTSVVTMRDLVSNYVYPNTLTVIEISGADMKAALEQSASYFQLNSDGTIGVNPSFSEPKPQHYNYDMWDGVEYTIDVSQSIGERITKLEMNGQPIQPHEKYEVVMNNYRAGGGGEYTMFKDKPITKEIQTDMTELLANYFMKHKTVKAEIHRNWEVIGGEYKEK</sequence>
<evidence type="ECO:0000256" key="7">
    <source>
        <dbReference type="ARBA" id="ARBA00022729"/>
    </source>
</evidence>
<feature type="domain" description="5'-Nucleotidase C-terminal" evidence="13">
    <location>
        <begin position="319"/>
        <end position="490"/>
    </location>
</feature>
<dbReference type="InterPro" id="IPR004843">
    <property type="entry name" value="Calcineurin-like_PHP"/>
</dbReference>
<evidence type="ECO:0000313" key="15">
    <source>
        <dbReference type="Proteomes" id="UP001500782"/>
    </source>
</evidence>
<comment type="catalytic activity">
    <reaction evidence="2">
        <text>a nucleoside 2',3'-cyclic phosphate + H2O = a nucleoside 3'-phosphate + H(+)</text>
        <dbReference type="Rhea" id="RHEA:19621"/>
        <dbReference type="ChEBI" id="CHEBI:15377"/>
        <dbReference type="ChEBI" id="CHEBI:15378"/>
        <dbReference type="ChEBI" id="CHEBI:66949"/>
        <dbReference type="ChEBI" id="CHEBI:66954"/>
        <dbReference type="EC" id="3.1.4.16"/>
    </reaction>
</comment>
<evidence type="ECO:0000256" key="4">
    <source>
        <dbReference type="ARBA" id="ARBA00004196"/>
    </source>
</evidence>
<evidence type="ECO:0000313" key="14">
    <source>
        <dbReference type="EMBL" id="GAA0324510.1"/>
    </source>
</evidence>
<dbReference type="Pfam" id="PF00149">
    <property type="entry name" value="Metallophos"/>
    <property type="match status" value="1"/>
</dbReference>
<dbReference type="PRINTS" id="PR01607">
    <property type="entry name" value="APYRASEFAMLY"/>
</dbReference>
<evidence type="ECO:0000256" key="10">
    <source>
        <dbReference type="ARBA" id="ARBA00023268"/>
    </source>
</evidence>
<feature type="domain" description="Calcineurin-like phosphoesterase" evidence="12">
    <location>
        <begin position="10"/>
        <end position="243"/>
    </location>
</feature>
<keyword evidence="15" id="KW-1185">Reference proteome</keyword>
<reference evidence="14 15" key="1">
    <citation type="journal article" date="2019" name="Int. J. Syst. Evol. Microbiol.">
        <title>The Global Catalogue of Microorganisms (GCM) 10K type strain sequencing project: providing services to taxonomists for standard genome sequencing and annotation.</title>
        <authorList>
            <consortium name="The Broad Institute Genomics Platform"/>
            <consortium name="The Broad Institute Genome Sequencing Center for Infectious Disease"/>
            <person name="Wu L."/>
            <person name="Ma J."/>
        </authorList>
    </citation>
    <scope>NUCLEOTIDE SEQUENCE [LARGE SCALE GENOMIC DNA]</scope>
    <source>
        <strain evidence="14 15">JCM 9731</strain>
    </source>
</reference>
<dbReference type="Gene3D" id="3.90.780.10">
    <property type="entry name" value="5'-Nucleotidase, C-terminal domain"/>
    <property type="match status" value="1"/>
</dbReference>
<keyword evidence="7" id="KW-0732">Signal</keyword>
<gene>
    <name evidence="14" type="ORF">GCM10008967_13830</name>
</gene>
<dbReference type="Gene3D" id="3.60.21.10">
    <property type="match status" value="1"/>
</dbReference>
<proteinExistence type="inferred from homology"/>
<comment type="caution">
    <text evidence="14">The sequence shown here is derived from an EMBL/GenBank/DDBJ whole genome shotgun (WGS) entry which is preliminary data.</text>
</comment>
<dbReference type="Proteomes" id="UP001500782">
    <property type="component" value="Unassembled WGS sequence"/>
</dbReference>